<keyword evidence="1" id="KW-1133">Transmembrane helix</keyword>
<feature type="transmembrane region" description="Helical" evidence="1">
    <location>
        <begin position="201"/>
        <end position="225"/>
    </location>
</feature>
<proteinExistence type="predicted"/>
<dbReference type="RefSeq" id="WP_022355614.1">
    <property type="nucleotide sequence ID" value="NZ_CALVGX010000003.1"/>
</dbReference>
<dbReference type="Proteomes" id="UP000195447">
    <property type="component" value="Unassembled WGS sequence"/>
</dbReference>
<feature type="transmembrane region" description="Helical" evidence="1">
    <location>
        <begin position="112"/>
        <end position="129"/>
    </location>
</feature>
<dbReference type="InterPro" id="IPR009323">
    <property type="entry name" value="DUF979"/>
</dbReference>
<feature type="transmembrane region" description="Helical" evidence="1">
    <location>
        <begin position="48"/>
        <end position="67"/>
    </location>
</feature>
<keyword evidence="1" id="KW-0812">Transmembrane</keyword>
<feature type="transmembrane region" description="Helical" evidence="1">
    <location>
        <begin position="257"/>
        <end position="279"/>
    </location>
</feature>
<reference evidence="3" key="1">
    <citation type="submission" date="2017-04" db="EMBL/GenBank/DDBJ databases">
        <title>Function of individual gut microbiota members based on whole genome sequencing of pure cultures obtained from chicken caecum.</title>
        <authorList>
            <person name="Medvecky M."/>
            <person name="Cejkova D."/>
            <person name="Polansky O."/>
            <person name="Karasova D."/>
            <person name="Kubasova T."/>
            <person name="Cizek A."/>
            <person name="Rychlik I."/>
        </authorList>
    </citation>
    <scope>NUCLEOTIDE SEQUENCE [LARGE SCALE GENOMIC DNA]</scope>
    <source>
        <strain evidence="3">An178</strain>
    </source>
</reference>
<keyword evidence="3" id="KW-1185">Reference proteome</keyword>
<protein>
    <recommendedName>
        <fullName evidence="4">Permease</fullName>
    </recommendedName>
</protein>
<dbReference type="Pfam" id="PF06166">
    <property type="entry name" value="DUF979"/>
    <property type="match status" value="1"/>
</dbReference>
<dbReference type="AlphaFoldDB" id="A0A1Y4LWH5"/>
<dbReference type="EMBL" id="NFKM01000008">
    <property type="protein sequence ID" value="OUP60966.1"/>
    <property type="molecule type" value="Genomic_DNA"/>
</dbReference>
<evidence type="ECO:0008006" key="4">
    <source>
        <dbReference type="Google" id="ProtNLM"/>
    </source>
</evidence>
<accession>A0A1Y4LWH5</accession>
<evidence type="ECO:0000313" key="3">
    <source>
        <dbReference type="Proteomes" id="UP000195447"/>
    </source>
</evidence>
<organism evidence="2 3">
    <name type="scientific">Faecalitalea cylindroides</name>
    <dbReference type="NCBI Taxonomy" id="39483"/>
    <lineage>
        <taxon>Bacteria</taxon>
        <taxon>Bacillati</taxon>
        <taxon>Bacillota</taxon>
        <taxon>Erysipelotrichia</taxon>
        <taxon>Erysipelotrichales</taxon>
        <taxon>Erysipelotrichaceae</taxon>
        <taxon>Faecalitalea</taxon>
    </lineage>
</organism>
<gene>
    <name evidence="2" type="ORF">B5F14_05290</name>
</gene>
<feature type="transmembrane region" description="Helical" evidence="1">
    <location>
        <begin position="232"/>
        <end position="251"/>
    </location>
</feature>
<evidence type="ECO:0000313" key="2">
    <source>
        <dbReference type="EMBL" id="OUP60966.1"/>
    </source>
</evidence>
<feature type="transmembrane region" description="Helical" evidence="1">
    <location>
        <begin position="19"/>
        <end position="36"/>
    </location>
</feature>
<feature type="transmembrane region" description="Helical" evidence="1">
    <location>
        <begin position="300"/>
        <end position="317"/>
    </location>
</feature>
<name>A0A1Y4LWH5_9FIRM</name>
<comment type="caution">
    <text evidence="2">The sequence shown here is derived from an EMBL/GenBank/DDBJ whole genome shotgun (WGS) entry which is preliminary data.</text>
</comment>
<feature type="transmembrane region" description="Helical" evidence="1">
    <location>
        <begin position="172"/>
        <end position="195"/>
    </location>
</feature>
<keyword evidence="1" id="KW-0472">Membrane</keyword>
<evidence type="ECO:0000256" key="1">
    <source>
        <dbReference type="SAM" id="Phobius"/>
    </source>
</evidence>
<sequence length="318" mass="34127">MTNPIEYFMSVDITMSDKLLEVLYFVIGLVTLYVAFRNLQDKENKKRYGSFIFWFLLGLMFVIGPWIPPLYTGILMVLMVLSPILKQVGVGSEPAPSNEETEKNYKKIGMKIFIPALSIGVCALAFALVTPISPLVGMGVGVLVAFIMLLAYSKDNTPSIIMHDCRRMMDIVGPLSMLPTLLAALGSVFTAAGVGDVLSGLVANVIPEGNIVIGMIVYCVGMALFTMIMGNAFAAITVMTVGIGAPFVLAYGADPVIVGSLALTCGYCGTLCTPMAANFNMVPVAVLEMKDNNGVIKNQILIAVIMLVIQTVMMIILS</sequence>